<feature type="region of interest" description="Disordered" evidence="1">
    <location>
        <begin position="82"/>
        <end position="107"/>
    </location>
</feature>
<protein>
    <submittedName>
        <fullName evidence="2">Uncharacterized protein</fullName>
    </submittedName>
</protein>
<proteinExistence type="predicted"/>
<feature type="region of interest" description="Disordered" evidence="1">
    <location>
        <begin position="26"/>
        <end position="70"/>
    </location>
</feature>
<reference evidence="3" key="1">
    <citation type="submission" date="2020-05" db="EMBL/GenBank/DDBJ databases">
        <title>Frigoriglobus tundricola gen. nov., sp. nov., a psychrotolerant cellulolytic planctomycete of the family Gemmataceae with two divergent copies of 16S rRNA gene.</title>
        <authorList>
            <person name="Kulichevskaya I.S."/>
            <person name="Ivanova A.A."/>
            <person name="Naumoff D.G."/>
            <person name="Beletsky A.V."/>
            <person name="Rijpstra W.I.C."/>
            <person name="Sinninghe Damste J.S."/>
            <person name="Mardanov A.V."/>
            <person name="Ravin N.V."/>
            <person name="Dedysh S.N."/>
        </authorList>
    </citation>
    <scope>NUCLEOTIDE SEQUENCE [LARGE SCALE GENOMIC DNA]</scope>
    <source>
        <strain evidence="3">PL17</strain>
    </source>
</reference>
<name>A0A6M5YQJ7_9BACT</name>
<dbReference type="KEGG" id="ftj:FTUN_3842"/>
<evidence type="ECO:0000313" key="2">
    <source>
        <dbReference type="EMBL" id="QJW96285.1"/>
    </source>
</evidence>
<dbReference type="AlphaFoldDB" id="A0A6M5YQJ7"/>
<accession>A0A6M5YQJ7</accession>
<feature type="compositionally biased region" description="Polar residues" evidence="1">
    <location>
        <begin position="59"/>
        <end position="70"/>
    </location>
</feature>
<feature type="compositionally biased region" description="Basic and acidic residues" evidence="1">
    <location>
        <begin position="26"/>
        <end position="41"/>
    </location>
</feature>
<organism evidence="2 3">
    <name type="scientific">Frigoriglobus tundricola</name>
    <dbReference type="NCBI Taxonomy" id="2774151"/>
    <lineage>
        <taxon>Bacteria</taxon>
        <taxon>Pseudomonadati</taxon>
        <taxon>Planctomycetota</taxon>
        <taxon>Planctomycetia</taxon>
        <taxon>Gemmatales</taxon>
        <taxon>Gemmataceae</taxon>
        <taxon>Frigoriglobus</taxon>
    </lineage>
</organism>
<gene>
    <name evidence="2" type="ORF">FTUN_3842</name>
</gene>
<evidence type="ECO:0000313" key="3">
    <source>
        <dbReference type="Proteomes" id="UP000503447"/>
    </source>
</evidence>
<evidence type="ECO:0000256" key="1">
    <source>
        <dbReference type="SAM" id="MobiDB-lite"/>
    </source>
</evidence>
<keyword evidence="3" id="KW-1185">Reference proteome</keyword>
<sequence length="107" mass="11913">MVHGITRVPPGEADAERLLVGLVREHGRIENPRSEDRRSDNLCDTDESQNRRERMKQALQPTGSGTVASSSYNDVAAIRRHPNRERRCPRLPTASAHAKVKYGTALA</sequence>
<dbReference type="Proteomes" id="UP000503447">
    <property type="component" value="Chromosome"/>
</dbReference>
<dbReference type="EMBL" id="CP053452">
    <property type="protein sequence ID" value="QJW96285.1"/>
    <property type="molecule type" value="Genomic_DNA"/>
</dbReference>